<dbReference type="PROSITE" id="PS50297">
    <property type="entry name" value="ANK_REP_REGION"/>
    <property type="match status" value="1"/>
</dbReference>
<dbReference type="Pfam" id="PF00023">
    <property type="entry name" value="Ank"/>
    <property type="match status" value="2"/>
</dbReference>
<evidence type="ECO:0000313" key="5">
    <source>
        <dbReference type="Proteomes" id="UP001470230"/>
    </source>
</evidence>
<protein>
    <submittedName>
        <fullName evidence="4">LON peptidase N-terminal domain and RING finger protein 2</fullName>
    </submittedName>
</protein>
<comment type="caution">
    <text evidence="4">The sequence shown here is derived from an EMBL/GenBank/DDBJ whole genome shotgun (WGS) entry which is preliminary data.</text>
</comment>
<reference evidence="4 5" key="1">
    <citation type="submission" date="2024-04" db="EMBL/GenBank/DDBJ databases">
        <title>Tritrichomonas musculus Genome.</title>
        <authorList>
            <person name="Alves-Ferreira E."/>
            <person name="Grigg M."/>
            <person name="Lorenzi H."/>
            <person name="Galac M."/>
        </authorList>
    </citation>
    <scope>NUCLEOTIDE SEQUENCE [LARGE SCALE GENOMIC DNA]</scope>
    <source>
        <strain evidence="4 5">EAF2021</strain>
    </source>
</reference>
<keyword evidence="5" id="KW-1185">Reference proteome</keyword>
<sequence>MDAQTYLQKMKIIQDILLKYVDDEADDQNIFNEFLNFIKTEKVQENIHLLTSMNNLLASIAAHHHHTLKFFDKIFKIILFFKDDLMKHYTNFEIYNFFNECKRVILFLIEEKIINVDSLIASKIIDKHQDRYFFPEIKQFITKKIFRYRGNVENFEELRKVEYGDTYILQLVQRDSIDDFITYINQTNFKLNNYISSQFETNTSLIFGTYLINYSAFFGSIQIFKYLLMKDQILDSSSWIYAIYGRNREIINILKEKQIEPDSYLDCLKLSIQCHHDEITYYFLDNYFENEDISKIIFQESIKSYNFSFIKPEMINLSTFHDFCTAGHFYLVRSFFQNNKEIDINGTVTLEYIDHHKNGEGTFFYCAVESGNLEIVKFFLENYEIDVNKKAILPEIGWEITPLYKAIKRGYNEIAKCLLDNKSIDVNLKSLLRRSQQTPLYVCIEKNNLEIFKLLIERADIDINLKSMQFEEDLDECTLEFYREVTPLYLAAQLDRCEMAQLLLEKENIDVNNIINIKIDQYNLSTKKRYDTQYEESTALLIAVEKERDKIVQLLLSHEKTDASITKKNTEKNGSRFYSAIEIAVDKENAEIVKLLLDHKNVDVNTKHFTSYGASSNTDIWDKDVIESSKRKTRQLENGAEWSKTYSDCIERAVLHMAIESENVEIVRLLLEYEGTDVNIQPIVKTFTYSYGDNGNEVERRKLKKMTPLYLAVEKNNVQIVQLLAEHKKVDINMKSVFYKWIKESVYQEGFQQAEDDAIITEVDKDETALHNAVSKGNIDIIKILLGNKNIDVNVTDKQGRKPVELTDNDEIKALFNV</sequence>
<evidence type="ECO:0000256" key="3">
    <source>
        <dbReference type="PROSITE-ProRule" id="PRU00023"/>
    </source>
</evidence>
<feature type="repeat" description="ANK" evidence="3">
    <location>
        <begin position="765"/>
        <end position="798"/>
    </location>
</feature>
<dbReference type="Pfam" id="PF12796">
    <property type="entry name" value="Ank_2"/>
    <property type="match status" value="3"/>
</dbReference>
<evidence type="ECO:0000256" key="2">
    <source>
        <dbReference type="ARBA" id="ARBA00023043"/>
    </source>
</evidence>
<keyword evidence="1" id="KW-0677">Repeat</keyword>
<dbReference type="InterPro" id="IPR002110">
    <property type="entry name" value="Ankyrin_rpt"/>
</dbReference>
<dbReference type="SUPFAM" id="SSF48403">
    <property type="entry name" value="Ankyrin repeat"/>
    <property type="match status" value="3"/>
</dbReference>
<dbReference type="PANTHER" id="PTHR24198">
    <property type="entry name" value="ANKYRIN REPEAT AND PROTEIN KINASE DOMAIN-CONTAINING PROTEIN"/>
    <property type="match status" value="1"/>
</dbReference>
<dbReference type="SMART" id="SM00248">
    <property type="entry name" value="ANK"/>
    <property type="match status" value="11"/>
</dbReference>
<accession>A0ABR2IBN6</accession>
<evidence type="ECO:0000256" key="1">
    <source>
        <dbReference type="ARBA" id="ARBA00022737"/>
    </source>
</evidence>
<dbReference type="InterPro" id="IPR036770">
    <property type="entry name" value="Ankyrin_rpt-contain_sf"/>
</dbReference>
<gene>
    <name evidence="4" type="ORF">M9Y10_012090</name>
</gene>
<name>A0ABR2IBN6_9EUKA</name>
<organism evidence="4 5">
    <name type="scientific">Tritrichomonas musculus</name>
    <dbReference type="NCBI Taxonomy" id="1915356"/>
    <lineage>
        <taxon>Eukaryota</taxon>
        <taxon>Metamonada</taxon>
        <taxon>Parabasalia</taxon>
        <taxon>Tritrichomonadida</taxon>
        <taxon>Tritrichomonadidae</taxon>
        <taxon>Tritrichomonas</taxon>
    </lineage>
</organism>
<dbReference type="PANTHER" id="PTHR24198:SF165">
    <property type="entry name" value="ANKYRIN REPEAT-CONTAINING PROTEIN-RELATED"/>
    <property type="match status" value="1"/>
</dbReference>
<keyword evidence="2 3" id="KW-0040">ANK repeat</keyword>
<dbReference type="Gene3D" id="1.25.40.20">
    <property type="entry name" value="Ankyrin repeat-containing domain"/>
    <property type="match status" value="5"/>
</dbReference>
<dbReference type="PROSITE" id="PS50088">
    <property type="entry name" value="ANK_REPEAT"/>
    <property type="match status" value="1"/>
</dbReference>
<proteinExistence type="predicted"/>
<dbReference type="Proteomes" id="UP001470230">
    <property type="component" value="Unassembled WGS sequence"/>
</dbReference>
<dbReference type="EMBL" id="JAPFFF010000018">
    <property type="protein sequence ID" value="KAK8860425.1"/>
    <property type="molecule type" value="Genomic_DNA"/>
</dbReference>
<evidence type="ECO:0000313" key="4">
    <source>
        <dbReference type="EMBL" id="KAK8860425.1"/>
    </source>
</evidence>